<evidence type="ECO:0000313" key="5">
    <source>
        <dbReference type="EMBL" id="AGI99480.1"/>
    </source>
</evidence>
<keyword evidence="1 5" id="KW-0489">Methyltransferase</keyword>
<evidence type="ECO:0000256" key="2">
    <source>
        <dbReference type="ARBA" id="ARBA00022679"/>
    </source>
</evidence>
<evidence type="ECO:0000256" key="3">
    <source>
        <dbReference type="ARBA" id="ARBA00022691"/>
    </source>
</evidence>
<feature type="domain" description="Methyltransferase" evidence="4">
    <location>
        <begin position="49"/>
        <end position="165"/>
    </location>
</feature>
<gene>
    <name evidence="5" type="primary">lobS3</name>
</gene>
<organism evidence="5">
    <name type="scientific">Streptomyces sp. SCSIO 01127</name>
    <dbReference type="NCBI Taxonomy" id="1035052"/>
    <lineage>
        <taxon>Bacteria</taxon>
        <taxon>Bacillati</taxon>
        <taxon>Actinomycetota</taxon>
        <taxon>Actinomycetes</taxon>
        <taxon>Kitasatosporales</taxon>
        <taxon>Streptomycetaceae</taxon>
        <taxon>Streptomyces</taxon>
    </lineage>
</organism>
<sequence>MTDSGSAIDNAVFDERLANFQKWQETPWGQLRYSVVAANLDRHLDDRPLRVLDVAGGNGREAVRLAARGHHVTVLDVAPVSLAGARDIAAEHGVAGLVEVREGDAHDVADLFAGQAFDLMLCHNLLQYVPDPAVVVRGIVTCLKPGGLLSVVGPNAYAVPLEAAVRELDLATARSAVDARYKPNVVYGKDVPVLTSDEIGGHLGGAGLDVVGHYGVMNVCNLVADNDIKYDPDFFGRLEELEIALAGRMPYPLTARMFHLIAQRPR</sequence>
<dbReference type="PANTHER" id="PTHR43464">
    <property type="entry name" value="METHYLTRANSFERASE"/>
    <property type="match status" value="1"/>
</dbReference>
<dbReference type="InterPro" id="IPR025714">
    <property type="entry name" value="Methyltranfer_dom"/>
</dbReference>
<protein>
    <submittedName>
        <fullName evidence="5">SAM-dependent methyltransferase</fullName>
    </submittedName>
</protein>
<dbReference type="GO" id="GO:0008168">
    <property type="term" value="F:methyltransferase activity"/>
    <property type="evidence" value="ECO:0007669"/>
    <property type="project" value="UniProtKB-KW"/>
</dbReference>
<proteinExistence type="predicted"/>
<dbReference type="EMBL" id="KC013978">
    <property type="protein sequence ID" value="AGI99480.1"/>
    <property type="molecule type" value="Genomic_DNA"/>
</dbReference>
<evidence type="ECO:0000256" key="1">
    <source>
        <dbReference type="ARBA" id="ARBA00022603"/>
    </source>
</evidence>
<evidence type="ECO:0000259" key="4">
    <source>
        <dbReference type="Pfam" id="PF13847"/>
    </source>
</evidence>
<keyword evidence="3" id="KW-0949">S-adenosyl-L-methionine</keyword>
<keyword evidence="2 5" id="KW-0808">Transferase</keyword>
<dbReference type="InterPro" id="IPR029063">
    <property type="entry name" value="SAM-dependent_MTases_sf"/>
</dbReference>
<dbReference type="Pfam" id="PF13847">
    <property type="entry name" value="Methyltransf_31"/>
    <property type="match status" value="1"/>
</dbReference>
<accession>M9T242</accession>
<reference evidence="5" key="1">
    <citation type="journal article" date="2013" name="Org. Lett.">
        <title>Dissecting glycosylation steps in lobophorin biosynthesis implies an iterative glycosyltransferase.</title>
        <authorList>
            <person name="Li S."/>
            <person name="Xiao J."/>
            <person name="Zhu Y."/>
            <person name="Zhang G."/>
            <person name="Yang C."/>
            <person name="Zhang H."/>
            <person name="Ma L."/>
            <person name="Zhang C."/>
        </authorList>
    </citation>
    <scope>NUCLEOTIDE SEQUENCE</scope>
    <source>
        <strain evidence="5">SCSIO 01127</strain>
    </source>
</reference>
<name>M9T242_9ACTN</name>
<dbReference type="AlphaFoldDB" id="M9T242"/>
<dbReference type="SUPFAM" id="SSF53335">
    <property type="entry name" value="S-adenosyl-L-methionine-dependent methyltransferases"/>
    <property type="match status" value="1"/>
</dbReference>
<dbReference type="PANTHER" id="PTHR43464:SF19">
    <property type="entry name" value="UBIQUINONE BIOSYNTHESIS O-METHYLTRANSFERASE, MITOCHONDRIAL"/>
    <property type="match status" value="1"/>
</dbReference>
<dbReference type="CDD" id="cd02440">
    <property type="entry name" value="AdoMet_MTases"/>
    <property type="match status" value="1"/>
</dbReference>
<dbReference type="GO" id="GO:0032259">
    <property type="term" value="P:methylation"/>
    <property type="evidence" value="ECO:0007669"/>
    <property type="project" value="UniProtKB-KW"/>
</dbReference>
<dbReference type="Gene3D" id="3.40.50.150">
    <property type="entry name" value="Vaccinia Virus protein VP39"/>
    <property type="match status" value="1"/>
</dbReference>